<dbReference type="GO" id="GO:0005886">
    <property type="term" value="C:plasma membrane"/>
    <property type="evidence" value="ECO:0007669"/>
    <property type="project" value="UniProtKB-SubCell"/>
</dbReference>
<keyword evidence="5 7" id="KW-1133">Transmembrane helix</keyword>
<dbReference type="EMBL" id="JAAMOX010000001">
    <property type="protein sequence ID" value="NIH52321.1"/>
    <property type="molecule type" value="Genomic_DNA"/>
</dbReference>
<evidence type="ECO:0000256" key="5">
    <source>
        <dbReference type="ARBA" id="ARBA00022989"/>
    </source>
</evidence>
<feature type="transmembrane region" description="Helical" evidence="7">
    <location>
        <begin position="231"/>
        <end position="256"/>
    </location>
</feature>
<evidence type="ECO:0000313" key="11">
    <source>
        <dbReference type="Proteomes" id="UP000541033"/>
    </source>
</evidence>
<comment type="subcellular location">
    <subcellularLocation>
        <location evidence="1 7">Cell membrane</location>
        <topology evidence="1 7">Multi-pass membrane protein</topology>
    </subcellularLocation>
</comment>
<keyword evidence="11" id="KW-1185">Reference proteome</keyword>
<dbReference type="PANTHER" id="PTHR43386">
    <property type="entry name" value="OLIGOPEPTIDE TRANSPORT SYSTEM PERMEASE PROTEIN APPC"/>
    <property type="match status" value="1"/>
</dbReference>
<dbReference type="SUPFAM" id="SSF161098">
    <property type="entry name" value="MetI-like"/>
    <property type="match status" value="1"/>
</dbReference>
<evidence type="ECO:0000256" key="1">
    <source>
        <dbReference type="ARBA" id="ARBA00004651"/>
    </source>
</evidence>
<keyword evidence="4 7" id="KW-0812">Transmembrane</keyword>
<feature type="transmembrane region" description="Helical" evidence="7">
    <location>
        <begin position="168"/>
        <end position="189"/>
    </location>
</feature>
<name>A0A7X5QYI6_9MICO</name>
<evidence type="ECO:0000256" key="2">
    <source>
        <dbReference type="ARBA" id="ARBA00022448"/>
    </source>
</evidence>
<evidence type="ECO:0000259" key="9">
    <source>
        <dbReference type="PROSITE" id="PS50928"/>
    </source>
</evidence>
<comment type="similarity">
    <text evidence="7">Belongs to the binding-protein-dependent transport system permease family.</text>
</comment>
<proteinExistence type="inferred from homology"/>
<feature type="transmembrane region" description="Helical" evidence="7">
    <location>
        <begin position="38"/>
        <end position="60"/>
    </location>
</feature>
<comment type="caution">
    <text evidence="10">The sequence shown here is derived from an EMBL/GenBank/DDBJ whole genome shotgun (WGS) entry which is preliminary data.</text>
</comment>
<feature type="domain" description="ABC transmembrane type-1" evidence="9">
    <location>
        <begin position="103"/>
        <end position="301"/>
    </location>
</feature>
<dbReference type="AlphaFoldDB" id="A0A7X5QYI6"/>
<organism evidence="10 11">
    <name type="scientific">Lysinibacter cavernae</name>
    <dbReference type="NCBI Taxonomy" id="1640652"/>
    <lineage>
        <taxon>Bacteria</taxon>
        <taxon>Bacillati</taxon>
        <taxon>Actinomycetota</taxon>
        <taxon>Actinomycetes</taxon>
        <taxon>Micrococcales</taxon>
        <taxon>Microbacteriaceae</taxon>
        <taxon>Lysinibacter</taxon>
    </lineage>
</organism>
<dbReference type="InterPro" id="IPR050366">
    <property type="entry name" value="BP-dependent_transpt_permease"/>
</dbReference>
<dbReference type="PROSITE" id="PS50928">
    <property type="entry name" value="ABC_TM1"/>
    <property type="match status" value="1"/>
</dbReference>
<feature type="transmembrane region" description="Helical" evidence="7">
    <location>
        <begin position="279"/>
        <end position="301"/>
    </location>
</feature>
<dbReference type="PANTHER" id="PTHR43386:SF1">
    <property type="entry name" value="D,D-DIPEPTIDE TRANSPORT SYSTEM PERMEASE PROTEIN DDPC-RELATED"/>
    <property type="match status" value="1"/>
</dbReference>
<dbReference type="GO" id="GO:0055085">
    <property type="term" value="P:transmembrane transport"/>
    <property type="evidence" value="ECO:0007669"/>
    <property type="project" value="InterPro"/>
</dbReference>
<feature type="transmembrane region" description="Helical" evidence="7">
    <location>
        <begin position="138"/>
        <end position="162"/>
    </location>
</feature>
<keyword evidence="3" id="KW-1003">Cell membrane</keyword>
<evidence type="ECO:0000313" key="10">
    <source>
        <dbReference type="EMBL" id="NIH52321.1"/>
    </source>
</evidence>
<evidence type="ECO:0000256" key="4">
    <source>
        <dbReference type="ARBA" id="ARBA00022692"/>
    </source>
</evidence>
<dbReference type="CDD" id="cd06261">
    <property type="entry name" value="TM_PBP2"/>
    <property type="match status" value="1"/>
</dbReference>
<dbReference type="InterPro" id="IPR035906">
    <property type="entry name" value="MetI-like_sf"/>
</dbReference>
<evidence type="ECO:0000256" key="8">
    <source>
        <dbReference type="SAM" id="MobiDB-lite"/>
    </source>
</evidence>
<evidence type="ECO:0000256" key="3">
    <source>
        <dbReference type="ARBA" id="ARBA00022475"/>
    </source>
</evidence>
<evidence type="ECO:0000256" key="6">
    <source>
        <dbReference type="ARBA" id="ARBA00023136"/>
    </source>
</evidence>
<evidence type="ECO:0000256" key="7">
    <source>
        <dbReference type="RuleBase" id="RU363032"/>
    </source>
</evidence>
<reference evidence="10 11" key="1">
    <citation type="submission" date="2020-02" db="EMBL/GenBank/DDBJ databases">
        <title>Sequencing the genomes of 1000 actinobacteria strains.</title>
        <authorList>
            <person name="Klenk H.-P."/>
        </authorList>
    </citation>
    <scope>NUCLEOTIDE SEQUENCE [LARGE SCALE GENOMIC DNA]</scope>
    <source>
        <strain evidence="10 11">DSM 27960</strain>
    </source>
</reference>
<protein>
    <submittedName>
        <fullName evidence="10">Peptide/nickel transport system permease protein</fullName>
    </submittedName>
</protein>
<gene>
    <name evidence="10" type="ORF">FHX76_000189</name>
</gene>
<feature type="transmembrane region" description="Helical" evidence="7">
    <location>
        <begin position="106"/>
        <end position="131"/>
    </location>
</feature>
<sequence>MALTVPTPAAARPSHERGWHKLPIIRELRSSVGLQRGMLIAGLILTAAFLLSALLAPVIAPYGFSQLKGPDGSFGSQQPPSADHIWGTTVGGYDVFSRVIWGSQTAFLVIIVAVVLSIFAGVILGLVSGYFGGWIDRVLVVVCDAVYAFPSLLLAIVMSIMISGGQSSLWGGIFAASISITVVFIPQYFRVVRAETVRIKTEAFVESAKVLGASSGRIIFKHVFRNATRTLPLVFTLNASEAILTLAGLGFLGFGIEPNSAAEWGYDLNKSLSDVTSGIWWTGIFPGLAIVLVVLGITLVGESLNDLADPRLRGRKRVKASSGAVAATSTGAAQSTADSSISASSISEKDANLTDDGLLGATDSVVDEGRKAEDSAGLPMLPDETDRSENS</sequence>
<dbReference type="InterPro" id="IPR000515">
    <property type="entry name" value="MetI-like"/>
</dbReference>
<dbReference type="Proteomes" id="UP000541033">
    <property type="component" value="Unassembled WGS sequence"/>
</dbReference>
<keyword evidence="2 7" id="KW-0813">Transport</keyword>
<dbReference type="Gene3D" id="1.10.3720.10">
    <property type="entry name" value="MetI-like"/>
    <property type="match status" value="1"/>
</dbReference>
<accession>A0A7X5QYI6</accession>
<dbReference type="Pfam" id="PF00528">
    <property type="entry name" value="BPD_transp_1"/>
    <property type="match status" value="1"/>
</dbReference>
<feature type="region of interest" description="Disordered" evidence="8">
    <location>
        <begin position="353"/>
        <end position="391"/>
    </location>
</feature>
<keyword evidence="6 7" id="KW-0472">Membrane</keyword>
<dbReference type="RefSeq" id="WP_208402396.1">
    <property type="nucleotide sequence ID" value="NZ_JAAMOX010000001.1"/>
</dbReference>